<dbReference type="GO" id="GO:0004601">
    <property type="term" value="F:peroxidase activity"/>
    <property type="evidence" value="ECO:0007669"/>
    <property type="project" value="UniProtKB-KW"/>
</dbReference>
<keyword evidence="2" id="KW-0408">Iron</keyword>
<sequence>MNVCRFIYPMFVLNGLCMAQENFFKDSSIYEDLVKAETIYNSADSLFARKNHQSDIFSTSSNKINLKMEENNIECGIIPDHCSNTIYRSYDGSCNNLKNPTWGTPNTPYNRLLPPKYSDGIKDPPLSKSGKPLPLARSISLLLYPDVPVEDHIFTLNLMQYGQIITHDLSMTTGSSQTQHYKNRCCSEDGQLLDLAEVPAHCYPMIIPHDDPAHSHDNTRCMSFDRTVTNKDRNCASRHYTAEQLTSVNHYLDLSFIYGNDDETNHQLREFKGGRLRADTRKGHQWPPRAANASATCRLNKPKDACYFAGDTRINQNPQLALLHVILLREHNRIADTLSKLNPHWEDEILFQESRKINIGQHQHITYYEWLPYFIGEENAVKTKIIWKTDGFVNDYNEYVDATVLNEHSTGALRQFHSLIVGRLHLIEENRYSKGTVRFSDVLRRPQILEEKHGLDNLIRGLTTQLQSAFDQFHDSEVTQFLFRNDNETFGVDLKAFDIQRSRDHGIASYNDYRELWKIPRAKKFEDFLDFISLENVEKLTKLYESPDDVDLVVGGSLEKNLPGALVGPTFLGIIVEASYRTRVGDRFWFENEGPNGFNLEQLQEIRKSSISRLLCDNGNNIEKMQPRGFERLSFSNPLLTCHSLPAVDLSLWKEGYNFKLYG</sequence>
<keyword evidence="2" id="KW-0349">Heme</keyword>
<dbReference type="InterPro" id="IPR037120">
    <property type="entry name" value="Haem_peroxidase_sf_animal"/>
</dbReference>
<organism evidence="3 4">
    <name type="scientific">Psylliodes chrysocephalus</name>
    <dbReference type="NCBI Taxonomy" id="3402493"/>
    <lineage>
        <taxon>Eukaryota</taxon>
        <taxon>Metazoa</taxon>
        <taxon>Ecdysozoa</taxon>
        <taxon>Arthropoda</taxon>
        <taxon>Hexapoda</taxon>
        <taxon>Insecta</taxon>
        <taxon>Pterygota</taxon>
        <taxon>Neoptera</taxon>
        <taxon>Endopterygota</taxon>
        <taxon>Coleoptera</taxon>
        <taxon>Polyphaga</taxon>
        <taxon>Cucujiformia</taxon>
        <taxon>Chrysomeloidea</taxon>
        <taxon>Chrysomelidae</taxon>
        <taxon>Galerucinae</taxon>
        <taxon>Alticini</taxon>
        <taxon>Psylliodes</taxon>
    </lineage>
</organism>
<keyword evidence="4" id="KW-1185">Reference proteome</keyword>
<dbReference type="OrthoDB" id="823504at2759"/>
<reference evidence="3" key="1">
    <citation type="submission" date="2022-01" db="EMBL/GenBank/DDBJ databases">
        <authorList>
            <person name="King R."/>
        </authorList>
    </citation>
    <scope>NUCLEOTIDE SEQUENCE</scope>
</reference>
<name>A0A9P0CMJ5_9CUCU</name>
<keyword evidence="1" id="KW-0560">Oxidoreductase</keyword>
<keyword evidence="1" id="KW-0575">Peroxidase</keyword>
<dbReference type="SUPFAM" id="SSF48113">
    <property type="entry name" value="Heme-dependent peroxidases"/>
    <property type="match status" value="1"/>
</dbReference>
<evidence type="ECO:0000313" key="4">
    <source>
        <dbReference type="Proteomes" id="UP001153636"/>
    </source>
</evidence>
<evidence type="ECO:0008006" key="5">
    <source>
        <dbReference type="Google" id="ProtNLM"/>
    </source>
</evidence>
<dbReference type="PANTHER" id="PTHR11475">
    <property type="entry name" value="OXIDASE/PEROXIDASE"/>
    <property type="match status" value="1"/>
</dbReference>
<dbReference type="PANTHER" id="PTHR11475:SF86">
    <property type="entry name" value="PEROXIDASE"/>
    <property type="match status" value="1"/>
</dbReference>
<dbReference type="GO" id="GO:0046872">
    <property type="term" value="F:metal ion binding"/>
    <property type="evidence" value="ECO:0007669"/>
    <property type="project" value="UniProtKB-KW"/>
</dbReference>
<feature type="binding site" description="axial binding residue" evidence="2">
    <location>
        <position position="417"/>
    </location>
    <ligand>
        <name>heme b</name>
        <dbReference type="ChEBI" id="CHEBI:60344"/>
    </ligand>
    <ligandPart>
        <name>Fe</name>
        <dbReference type="ChEBI" id="CHEBI:18248"/>
    </ligandPart>
</feature>
<dbReference type="GO" id="GO:0006979">
    <property type="term" value="P:response to oxidative stress"/>
    <property type="evidence" value="ECO:0007669"/>
    <property type="project" value="InterPro"/>
</dbReference>
<dbReference type="CDD" id="cd09823">
    <property type="entry name" value="peroxinectin_like"/>
    <property type="match status" value="1"/>
</dbReference>
<dbReference type="GO" id="GO:0020037">
    <property type="term" value="F:heme binding"/>
    <property type="evidence" value="ECO:0007669"/>
    <property type="project" value="InterPro"/>
</dbReference>
<dbReference type="PRINTS" id="PR00457">
    <property type="entry name" value="ANPEROXIDASE"/>
</dbReference>
<protein>
    <recommendedName>
        <fullName evidence="5">Peroxidase</fullName>
    </recommendedName>
</protein>
<evidence type="ECO:0000313" key="3">
    <source>
        <dbReference type="EMBL" id="CAH1104386.1"/>
    </source>
</evidence>
<dbReference type="InterPro" id="IPR010255">
    <property type="entry name" value="Haem_peroxidase_sf"/>
</dbReference>
<dbReference type="Proteomes" id="UP001153636">
    <property type="component" value="Chromosome 16"/>
</dbReference>
<proteinExistence type="predicted"/>
<evidence type="ECO:0000256" key="1">
    <source>
        <dbReference type="ARBA" id="ARBA00022559"/>
    </source>
</evidence>
<dbReference type="Gene3D" id="1.10.640.10">
    <property type="entry name" value="Haem peroxidase domain superfamily, animal type"/>
    <property type="match status" value="1"/>
</dbReference>
<accession>A0A9P0CMJ5</accession>
<dbReference type="PROSITE" id="PS50292">
    <property type="entry name" value="PEROXIDASE_3"/>
    <property type="match status" value="1"/>
</dbReference>
<dbReference type="AlphaFoldDB" id="A0A9P0CMJ5"/>
<keyword evidence="2" id="KW-0479">Metal-binding</keyword>
<dbReference type="FunFam" id="1.10.640.10:FF:000009">
    <property type="entry name" value="Peroxidase, isoform B"/>
    <property type="match status" value="1"/>
</dbReference>
<dbReference type="Pfam" id="PF03098">
    <property type="entry name" value="An_peroxidase"/>
    <property type="match status" value="1"/>
</dbReference>
<evidence type="ECO:0000256" key="2">
    <source>
        <dbReference type="PIRSR" id="PIRSR619791-2"/>
    </source>
</evidence>
<dbReference type="InterPro" id="IPR019791">
    <property type="entry name" value="Haem_peroxidase_animal"/>
</dbReference>
<gene>
    <name evidence="3" type="ORF">PSYICH_LOCUS5106</name>
</gene>
<dbReference type="EMBL" id="OV651828">
    <property type="protein sequence ID" value="CAH1104386.1"/>
    <property type="molecule type" value="Genomic_DNA"/>
</dbReference>